<accession>A0A2R5GY64</accession>
<dbReference type="AlphaFoldDB" id="A0A2R5GY64"/>
<organism evidence="2 3">
    <name type="scientific">Hondaea fermentalgiana</name>
    <dbReference type="NCBI Taxonomy" id="2315210"/>
    <lineage>
        <taxon>Eukaryota</taxon>
        <taxon>Sar</taxon>
        <taxon>Stramenopiles</taxon>
        <taxon>Bigyra</taxon>
        <taxon>Labyrinthulomycetes</taxon>
        <taxon>Thraustochytrida</taxon>
        <taxon>Thraustochytriidae</taxon>
        <taxon>Hondaea</taxon>
    </lineage>
</organism>
<comment type="caution">
    <text evidence="2">The sequence shown here is derived from an EMBL/GenBank/DDBJ whole genome shotgun (WGS) entry which is preliminary data.</text>
</comment>
<proteinExistence type="inferred from homology"/>
<dbReference type="Gene3D" id="3.40.50.300">
    <property type="entry name" value="P-loop containing nucleotide triphosphate hydrolases"/>
    <property type="match status" value="1"/>
</dbReference>
<dbReference type="PANTHER" id="PTHR45964">
    <property type="entry name" value="WSCD FAMILY MEMBER CG9164"/>
    <property type="match status" value="1"/>
</dbReference>
<dbReference type="PANTHER" id="PTHR45964:SF5">
    <property type="entry name" value="WSCD FAMILY MEMBER CG9164"/>
    <property type="match status" value="1"/>
</dbReference>
<dbReference type="InParanoid" id="A0A2R5GY64"/>
<dbReference type="SUPFAM" id="SSF52540">
    <property type="entry name" value="P-loop containing nucleoside triphosphate hydrolases"/>
    <property type="match status" value="1"/>
</dbReference>
<dbReference type="Proteomes" id="UP000241890">
    <property type="component" value="Unassembled WGS sequence"/>
</dbReference>
<evidence type="ECO:0000313" key="2">
    <source>
        <dbReference type="EMBL" id="GBG33663.1"/>
    </source>
</evidence>
<dbReference type="EMBL" id="BEYU01000165">
    <property type="protein sequence ID" value="GBG33663.1"/>
    <property type="molecule type" value="Genomic_DNA"/>
</dbReference>
<sequence length="461" mass="51731">MRAAISEPTQQAQVAARQTIGFAPSKAPRDAPKESFAGNARTNFANFTPSWLIVQSRQVNVATLDERELASLRDGFVVDQATAELPWFSQERPSKHFYYEKETRRKIRVLARQALRKIEEQGGVSCIPAICKTPNGFYEADDPISKLFLASFPGSGNTWLRMILRAGTRHYTGSLYADKRLSSFQGFAGELLAASDPRTSIVKSHYPMWNVGAPAQHSDFAGSIFIARSPFDAILAELHRIYSGESHKGVSAQSKIASDGMLRALGLAERYTETVHFWEGLNAFNARGGRPRFFPGHGGRDYQGHRVRNMTDVFSLDMRPMRNGEGFPVFTMFYEDFVRDLVPALAHLFAFLKLQHGERMPSVYDSIVCTLSKQQAFAHTKRAEQPVNANPFSADVARELCETFGPVWNEAKWGPCTGVLQRERADVRVQDEWKAWSFEDVCEVPDSATQAESSPTWFVEK</sequence>
<evidence type="ECO:0000313" key="3">
    <source>
        <dbReference type="Proteomes" id="UP000241890"/>
    </source>
</evidence>
<dbReference type="InterPro" id="IPR027417">
    <property type="entry name" value="P-loop_NTPase"/>
</dbReference>
<comment type="similarity">
    <text evidence="1">Belongs to the WSCD family.</text>
</comment>
<dbReference type="OrthoDB" id="207148at2759"/>
<name>A0A2R5GY64_9STRA</name>
<gene>
    <name evidence="2" type="ORF">FCC1311_098862</name>
</gene>
<evidence type="ECO:0000256" key="1">
    <source>
        <dbReference type="ARBA" id="ARBA00010236"/>
    </source>
</evidence>
<reference evidence="2 3" key="1">
    <citation type="submission" date="2017-12" db="EMBL/GenBank/DDBJ databases">
        <title>Sequencing, de novo assembly and annotation of complete genome of a new Thraustochytrid species, strain FCC1311.</title>
        <authorList>
            <person name="Sedici K."/>
            <person name="Godart F."/>
            <person name="Aiese Cigliano R."/>
            <person name="Sanseverino W."/>
            <person name="Barakat M."/>
            <person name="Ortet P."/>
            <person name="Marechal E."/>
            <person name="Cagnac O."/>
            <person name="Amato A."/>
        </authorList>
    </citation>
    <scope>NUCLEOTIDE SEQUENCE [LARGE SCALE GENOMIC DNA]</scope>
</reference>
<dbReference type="InterPro" id="IPR051589">
    <property type="entry name" value="Sialate-O-sulfotransferase"/>
</dbReference>
<keyword evidence="3" id="KW-1185">Reference proteome</keyword>
<protein>
    <submittedName>
        <fullName evidence="2">WSC domain-containing protein 1</fullName>
    </submittedName>
</protein>